<sequence>MAKVASGLESCITKNWTKKRRRTEKVDRRRLKLHCSGILERLRAHPTGWVFSNPVDPIKLDIPDYVSVISRPMDFGTIKTKLEGGIYMSREEFEADVRLTLSNAMSYNPEFNAVHLMARKLSEFFDQISNAANVDEDVTARGSTHKKLRLTLASQGRSSCKVTSQCSNRYDGCAPISSTNSLSKAQRKPEIWLPSGLCKSDSEADGASGGLSGKLMRCGPESTTTGVPTKDSSAPKAQRVANLMNRFQPTILKAKQAVETQSHPVQTQQEKERLQAEIRAAEAAARLWEEAELKAQRQREREAARDKLEKMEKTVELDNLQAERDFAILLGYSSLFVKINGQKLAIVLVYVDDLIITGDCEEEILQTKKNFSVRFQMKELGQLKHFLGLEIDRTQKRIFLHQQKYSKELLKKFGMPRCKPISIPIEPNAKICAHVGKDLEDATMYRQLVGSLIYLTLTRPDISYAIGVMSRYMQNPKKSHMDVVRQMLRYVRSTIDYGIFYKKGGDCKLVGYCDADYAGDQDTCRSTTGYVFKLGTGAISWCSKRQPTVSLLTIEAEYRVAAMAAQESTWLIQLMKDLHQPISYAIPFRPMDFGTIKAKLEDGIYTRCEEFEDDVRLTLSNAMTYNPESNAVDLMARKLSEFFYQISNAGNVDKDATARGSTYTKSRLEVGLQGRSSYSEADGAGDGLGGETMRCGPEPSTTGVPTKESSAPKAQRVANLMNSFRPTILKAKQPVDTQSHPVQTQQEKERLRAEIRAAGVATRLWEEAELKAQRQREREAARNKLEKMEKIVELDNLQAERDFQILLGRSPSDRLQQTGRFFVV</sequence>
<feature type="domain" description="Bromo" evidence="5">
    <location>
        <begin position="43"/>
        <end position="115"/>
    </location>
</feature>
<feature type="compositionally biased region" description="Polar residues" evidence="4">
    <location>
        <begin position="221"/>
        <end position="232"/>
    </location>
</feature>
<organism evidence="6 7">
    <name type="scientific">Escallonia herrerae</name>
    <dbReference type="NCBI Taxonomy" id="1293975"/>
    <lineage>
        <taxon>Eukaryota</taxon>
        <taxon>Viridiplantae</taxon>
        <taxon>Streptophyta</taxon>
        <taxon>Embryophyta</taxon>
        <taxon>Tracheophyta</taxon>
        <taxon>Spermatophyta</taxon>
        <taxon>Magnoliopsida</taxon>
        <taxon>eudicotyledons</taxon>
        <taxon>Gunneridae</taxon>
        <taxon>Pentapetalae</taxon>
        <taxon>asterids</taxon>
        <taxon>campanulids</taxon>
        <taxon>Escalloniales</taxon>
        <taxon>Escalloniaceae</taxon>
        <taxon>Escallonia</taxon>
    </lineage>
</organism>
<keyword evidence="3" id="KW-0175">Coiled coil</keyword>
<proteinExistence type="predicted"/>
<evidence type="ECO:0000256" key="1">
    <source>
        <dbReference type="ARBA" id="ARBA00023117"/>
    </source>
</evidence>
<reference evidence="6" key="1">
    <citation type="submission" date="2022-12" db="EMBL/GenBank/DDBJ databases">
        <title>Draft genome assemblies for two species of Escallonia (Escalloniales).</title>
        <authorList>
            <person name="Chanderbali A."/>
            <person name="Dervinis C."/>
            <person name="Anghel I."/>
            <person name="Soltis D."/>
            <person name="Soltis P."/>
            <person name="Zapata F."/>
        </authorList>
    </citation>
    <scope>NUCLEOTIDE SEQUENCE</scope>
    <source>
        <strain evidence="6">UCBG64.0493</strain>
        <tissue evidence="6">Leaf</tissue>
    </source>
</reference>
<dbReference type="InterPro" id="IPR043502">
    <property type="entry name" value="DNA/RNA_pol_sf"/>
</dbReference>
<keyword evidence="1 2" id="KW-0103">Bromodomain</keyword>
<evidence type="ECO:0000313" key="6">
    <source>
        <dbReference type="EMBL" id="KAK3010923.1"/>
    </source>
</evidence>
<protein>
    <recommendedName>
        <fullName evidence="5">Bromo domain-containing protein</fullName>
    </recommendedName>
</protein>
<comment type="caution">
    <text evidence="6">The sequence shown here is derived from an EMBL/GenBank/DDBJ whole genome shotgun (WGS) entry which is preliminary data.</text>
</comment>
<dbReference type="PROSITE" id="PS50014">
    <property type="entry name" value="BROMODOMAIN_2"/>
    <property type="match status" value="2"/>
</dbReference>
<feature type="coiled-coil region" evidence="3">
    <location>
        <begin position="767"/>
        <end position="798"/>
    </location>
</feature>
<dbReference type="InterPro" id="IPR052442">
    <property type="entry name" value="Env_Response_Regulator"/>
</dbReference>
<name>A0AA88VNN6_9ASTE</name>
<dbReference type="PRINTS" id="PR00503">
    <property type="entry name" value="BROMODOMAIN"/>
</dbReference>
<dbReference type="Gene3D" id="1.20.920.10">
    <property type="entry name" value="Bromodomain-like"/>
    <property type="match status" value="2"/>
</dbReference>
<dbReference type="EMBL" id="JAVXUP010001497">
    <property type="protein sequence ID" value="KAK3010923.1"/>
    <property type="molecule type" value="Genomic_DNA"/>
</dbReference>
<accession>A0AA88VNN6</accession>
<feature type="compositionally biased region" description="Polar residues" evidence="4">
    <location>
        <begin position="699"/>
        <end position="709"/>
    </location>
</feature>
<dbReference type="CDD" id="cd09272">
    <property type="entry name" value="RNase_HI_RT_Ty1"/>
    <property type="match status" value="1"/>
</dbReference>
<feature type="domain" description="Bromo" evidence="5">
    <location>
        <begin position="563"/>
        <end position="633"/>
    </location>
</feature>
<dbReference type="Pfam" id="PF07727">
    <property type="entry name" value="RVT_2"/>
    <property type="match status" value="1"/>
</dbReference>
<feature type="region of interest" description="Disordered" evidence="4">
    <location>
        <begin position="676"/>
        <end position="712"/>
    </location>
</feature>
<feature type="region of interest" description="Disordered" evidence="4">
    <location>
        <begin position="203"/>
        <end position="235"/>
    </location>
</feature>
<dbReference type="InterPro" id="IPR001487">
    <property type="entry name" value="Bromodomain"/>
</dbReference>
<dbReference type="InterPro" id="IPR036427">
    <property type="entry name" value="Bromodomain-like_sf"/>
</dbReference>
<dbReference type="SMART" id="SM00297">
    <property type="entry name" value="BROMO"/>
    <property type="match status" value="2"/>
</dbReference>
<dbReference type="Pfam" id="PF00439">
    <property type="entry name" value="Bromodomain"/>
    <property type="match status" value="2"/>
</dbReference>
<feature type="coiled-coil region" evidence="3">
    <location>
        <begin position="271"/>
        <end position="321"/>
    </location>
</feature>
<dbReference type="PANTHER" id="PTHR46136:SF19">
    <property type="entry name" value="TRANSCRIPTION FACTOR GTE12"/>
    <property type="match status" value="1"/>
</dbReference>
<dbReference type="SUPFAM" id="SSF56672">
    <property type="entry name" value="DNA/RNA polymerases"/>
    <property type="match status" value="1"/>
</dbReference>
<evidence type="ECO:0000313" key="7">
    <source>
        <dbReference type="Proteomes" id="UP001188597"/>
    </source>
</evidence>
<keyword evidence="7" id="KW-1185">Reference proteome</keyword>
<dbReference type="Proteomes" id="UP001188597">
    <property type="component" value="Unassembled WGS sequence"/>
</dbReference>
<evidence type="ECO:0000256" key="2">
    <source>
        <dbReference type="PROSITE-ProRule" id="PRU00035"/>
    </source>
</evidence>
<dbReference type="PANTHER" id="PTHR46136">
    <property type="entry name" value="TRANSCRIPTION FACTOR GTE8"/>
    <property type="match status" value="1"/>
</dbReference>
<evidence type="ECO:0000259" key="5">
    <source>
        <dbReference type="PROSITE" id="PS50014"/>
    </source>
</evidence>
<dbReference type="AlphaFoldDB" id="A0AA88VNN6"/>
<dbReference type="InterPro" id="IPR013103">
    <property type="entry name" value="RVT_2"/>
</dbReference>
<gene>
    <name evidence="6" type="ORF">RJ639_011029</name>
</gene>
<evidence type="ECO:0000256" key="4">
    <source>
        <dbReference type="SAM" id="MobiDB-lite"/>
    </source>
</evidence>
<evidence type="ECO:0000256" key="3">
    <source>
        <dbReference type="SAM" id="Coils"/>
    </source>
</evidence>
<dbReference type="SUPFAM" id="SSF47370">
    <property type="entry name" value="Bromodomain"/>
    <property type="match status" value="2"/>
</dbReference>